<organism evidence="2 3">
    <name type="scientific">Serratia entomophila</name>
    <dbReference type="NCBI Taxonomy" id="42906"/>
    <lineage>
        <taxon>Bacteria</taxon>
        <taxon>Pseudomonadati</taxon>
        <taxon>Pseudomonadota</taxon>
        <taxon>Gammaproteobacteria</taxon>
        <taxon>Enterobacterales</taxon>
        <taxon>Yersiniaceae</taxon>
        <taxon>Serratia</taxon>
    </lineage>
</organism>
<gene>
    <name evidence="2" type="ORF">KFQ06_05015</name>
</gene>
<protein>
    <submittedName>
        <fullName evidence="2">Nuclear transport factor 2 family protein</fullName>
    </submittedName>
</protein>
<dbReference type="Gene3D" id="3.10.450.50">
    <property type="match status" value="1"/>
</dbReference>
<evidence type="ECO:0000313" key="3">
    <source>
        <dbReference type="Proteomes" id="UP001056873"/>
    </source>
</evidence>
<name>A0ABY5CV76_9GAMM</name>
<dbReference type="InterPro" id="IPR032710">
    <property type="entry name" value="NTF2-like_dom_sf"/>
</dbReference>
<proteinExistence type="predicted"/>
<reference evidence="2" key="1">
    <citation type="journal article" date="2022" name="BMC Genomics">
        <title>Genome sequence of the entomopathogenic Serratia entomophila isolate 626 and characterisation of the species specific itaconate degradation pathway.</title>
        <authorList>
            <person name="Vaughan A.L."/>
            <person name="Altermann E."/>
            <person name="Glare T.R."/>
            <person name="Hurst M.R.H."/>
        </authorList>
    </citation>
    <scope>NUCLEOTIDE SEQUENCE</scope>
    <source>
        <strain evidence="2">626</strain>
    </source>
</reference>
<feature type="domain" description="SnoaL-like" evidence="1">
    <location>
        <begin position="23"/>
        <end position="110"/>
    </location>
</feature>
<dbReference type="EMBL" id="CP074347">
    <property type="protein sequence ID" value="USV01887.1"/>
    <property type="molecule type" value="Genomic_DNA"/>
</dbReference>
<dbReference type="SUPFAM" id="SSF54427">
    <property type="entry name" value="NTF2-like"/>
    <property type="match status" value="1"/>
</dbReference>
<evidence type="ECO:0000259" key="1">
    <source>
        <dbReference type="Pfam" id="PF12680"/>
    </source>
</evidence>
<evidence type="ECO:0000313" key="2">
    <source>
        <dbReference type="EMBL" id="USV01887.1"/>
    </source>
</evidence>
<dbReference type="Pfam" id="PF12680">
    <property type="entry name" value="SnoaL_2"/>
    <property type="match status" value="1"/>
</dbReference>
<keyword evidence="3" id="KW-1185">Reference proteome</keyword>
<dbReference type="RefSeq" id="WP_252961485.1">
    <property type="nucleotide sequence ID" value="NZ_CAMIPH010000013.1"/>
</dbReference>
<sequence>MHSLTPLERVLDALQQVVANPLHQPALIAERFSEDYRQQVDGNLLNYQQFVQHMALLKQLTHRMTLEVIAAAEQGDAVLTHHLVQVEKRDGTRSKVRVLAHFRVREGKICACDELTQLLEGARGDRDLGSCVPD</sequence>
<dbReference type="InterPro" id="IPR037401">
    <property type="entry name" value="SnoaL-like"/>
</dbReference>
<accession>A0ABY5CV76</accession>
<dbReference type="Proteomes" id="UP001056873">
    <property type="component" value="Chromosome"/>
</dbReference>